<feature type="transmembrane region" description="Helical" evidence="2">
    <location>
        <begin position="425"/>
        <end position="448"/>
    </location>
</feature>
<feature type="transmembrane region" description="Helical" evidence="2">
    <location>
        <begin position="247"/>
        <end position="265"/>
    </location>
</feature>
<protein>
    <submittedName>
        <fullName evidence="5">DUF2207 domain-containing protein</fullName>
    </submittedName>
</protein>
<keyword evidence="2" id="KW-0472">Membrane</keyword>
<dbReference type="Proteomes" id="UP000586722">
    <property type="component" value="Unassembled WGS sequence"/>
</dbReference>
<feature type="transmembrane region" description="Helical" evidence="2">
    <location>
        <begin position="460"/>
        <end position="480"/>
    </location>
</feature>
<dbReference type="RefSeq" id="WP_161708722.1">
    <property type="nucleotide sequence ID" value="NZ_JAABLQ010000001.1"/>
</dbReference>
<reference evidence="6" key="1">
    <citation type="submission" date="2020-01" db="EMBL/GenBank/DDBJ databases">
        <authorList>
            <person name="Fang Y."/>
            <person name="Sun R."/>
            <person name="Nie L."/>
            <person name="He J."/>
            <person name="Hao L."/>
            <person name="Wang L."/>
            <person name="Su S."/>
            <person name="Lv E."/>
            <person name="Zhang Z."/>
            <person name="Xie R."/>
            <person name="Liu H."/>
        </authorList>
    </citation>
    <scope>NUCLEOTIDE SEQUENCE [LARGE SCALE GENOMIC DNA]</scope>
    <source>
        <strain evidence="6">XCT-53</strain>
    </source>
</reference>
<dbReference type="InterPro" id="IPR048389">
    <property type="entry name" value="YciQ-like_C"/>
</dbReference>
<feature type="region of interest" description="Disordered" evidence="1">
    <location>
        <begin position="614"/>
        <end position="646"/>
    </location>
</feature>
<dbReference type="Pfam" id="PF09972">
    <property type="entry name" value="DUF2207"/>
    <property type="match status" value="1"/>
</dbReference>
<feature type="compositionally biased region" description="Gly residues" evidence="1">
    <location>
        <begin position="628"/>
        <end position="646"/>
    </location>
</feature>
<feature type="domain" description="Predicted membrane protein YciQ-like C-terminal" evidence="4">
    <location>
        <begin position="279"/>
        <end position="569"/>
    </location>
</feature>
<evidence type="ECO:0000256" key="1">
    <source>
        <dbReference type="SAM" id="MobiDB-lite"/>
    </source>
</evidence>
<feature type="transmembrane region" description="Helical" evidence="2">
    <location>
        <begin position="486"/>
        <end position="506"/>
    </location>
</feature>
<dbReference type="InterPro" id="IPR018702">
    <property type="entry name" value="DUF2207"/>
</dbReference>
<keyword evidence="2" id="KW-1133">Transmembrane helix</keyword>
<feature type="transmembrane region" description="Helical" evidence="2">
    <location>
        <begin position="398"/>
        <end position="419"/>
    </location>
</feature>
<sequence length="646" mass="68688">MRFPPAPRLATVLAVLLLLLGTLQPLAAAERILRFTSTIAASADGTLRITEVIEVQAEGREIRRGIYRDVPLLFEMEGGRIARAGFELVSVQRNGADEPHQVTSSDSGVRILIGQEEVFLPAGRHTYRIVYDTTRQIRFFGDADEIYWNATGNEWAFPIEQATARVVLPEGASALDWTAYTGPYGADGADYTAYVEDGGKALVFSATRPLAAGEGLTVAVGLDKGVIAPPSDADELLYFLADYRNEIFGGTGLALVLAFYVITWWRVGRDPEPGVVFPRFEPPKGLSPALVHYIEHRGFSDGGWRALTAACLNLAVKGRLRLDTSGDALRLEALPGAASARDDLARNEAVTLKWLTGRGGDVTISKANGAAVLKLGELFRASVERDGQDAYFRENTGFLVIGVVLSVLTVASIIFFGRVGDLDMILLVPVAMGAFLVSAVSVTLGKALRRRARLRTRLSAVFLSFAVGAAVYVGIGHVSLSMLTDAPLLPLLAALLLAVNFLFFKLMGAPTALGRQVLDEIEGLRLYLEVAEAERMNMEGAPLMSPEHFETLLPYAVALEVEEPWSHAFEVWLATAAGAGAAAAYQPHWTSGMLDAGSVARDLGHTVEAMSSSFTSALPAPETSSSGSSGGGFSGGGGGGGGGGGW</sequence>
<gene>
    <name evidence="5" type="ORF">GWI72_11555</name>
</gene>
<keyword evidence="2" id="KW-0812">Transmembrane</keyword>
<evidence type="ECO:0000256" key="2">
    <source>
        <dbReference type="SAM" id="Phobius"/>
    </source>
</evidence>
<organism evidence="5 6">
    <name type="scientific">Pannonibacter tanglangensis</name>
    <dbReference type="NCBI Taxonomy" id="2750084"/>
    <lineage>
        <taxon>Bacteria</taxon>
        <taxon>Pseudomonadati</taxon>
        <taxon>Pseudomonadota</taxon>
        <taxon>Alphaproteobacteria</taxon>
        <taxon>Hyphomicrobiales</taxon>
        <taxon>Stappiaceae</taxon>
        <taxon>Pannonibacter</taxon>
    </lineage>
</organism>
<evidence type="ECO:0000313" key="5">
    <source>
        <dbReference type="EMBL" id="NBN78902.1"/>
    </source>
</evidence>
<evidence type="ECO:0000259" key="3">
    <source>
        <dbReference type="Pfam" id="PF09972"/>
    </source>
</evidence>
<keyword evidence="6" id="KW-1185">Reference proteome</keyword>
<name>A0A7X5J8U8_9HYPH</name>
<dbReference type="AlphaFoldDB" id="A0A7X5J8U8"/>
<accession>A0A7X5J8U8</accession>
<evidence type="ECO:0000259" key="4">
    <source>
        <dbReference type="Pfam" id="PF20990"/>
    </source>
</evidence>
<feature type="domain" description="DUF2207" evidence="3">
    <location>
        <begin position="31"/>
        <end position="221"/>
    </location>
</feature>
<comment type="caution">
    <text evidence="5">The sequence shown here is derived from an EMBL/GenBank/DDBJ whole genome shotgun (WGS) entry which is preliminary data.</text>
</comment>
<proteinExistence type="predicted"/>
<evidence type="ECO:0000313" key="6">
    <source>
        <dbReference type="Proteomes" id="UP000586722"/>
    </source>
</evidence>
<dbReference type="EMBL" id="JAABLQ010000001">
    <property type="protein sequence ID" value="NBN78902.1"/>
    <property type="molecule type" value="Genomic_DNA"/>
</dbReference>
<dbReference type="Pfam" id="PF20990">
    <property type="entry name" value="DUF2207_C"/>
    <property type="match status" value="1"/>
</dbReference>